<evidence type="ECO:0000313" key="2">
    <source>
        <dbReference type="EMBL" id="EXJ56973.1"/>
    </source>
</evidence>
<reference evidence="2 3" key="1">
    <citation type="submission" date="2013-03" db="EMBL/GenBank/DDBJ databases">
        <title>The Genome Sequence of Cladophialophora yegresii CBS 114405.</title>
        <authorList>
            <consortium name="The Broad Institute Genomics Platform"/>
            <person name="Cuomo C."/>
            <person name="de Hoog S."/>
            <person name="Gorbushina A."/>
            <person name="Walker B."/>
            <person name="Young S.K."/>
            <person name="Zeng Q."/>
            <person name="Gargeya S."/>
            <person name="Fitzgerald M."/>
            <person name="Haas B."/>
            <person name="Abouelleil A."/>
            <person name="Allen A.W."/>
            <person name="Alvarado L."/>
            <person name="Arachchi H.M."/>
            <person name="Berlin A.M."/>
            <person name="Chapman S.B."/>
            <person name="Gainer-Dewar J."/>
            <person name="Goldberg J."/>
            <person name="Griggs A."/>
            <person name="Gujja S."/>
            <person name="Hansen M."/>
            <person name="Howarth C."/>
            <person name="Imamovic A."/>
            <person name="Ireland A."/>
            <person name="Larimer J."/>
            <person name="McCowan C."/>
            <person name="Murphy C."/>
            <person name="Pearson M."/>
            <person name="Poon T.W."/>
            <person name="Priest M."/>
            <person name="Roberts A."/>
            <person name="Saif S."/>
            <person name="Shea T."/>
            <person name="Sisk P."/>
            <person name="Sykes S."/>
            <person name="Wortman J."/>
            <person name="Nusbaum C."/>
            <person name="Birren B."/>
        </authorList>
    </citation>
    <scope>NUCLEOTIDE SEQUENCE [LARGE SCALE GENOMIC DNA]</scope>
    <source>
        <strain evidence="2 3">CBS 114405</strain>
    </source>
</reference>
<dbReference type="EMBL" id="AMGW01000005">
    <property type="protein sequence ID" value="EXJ56973.1"/>
    <property type="molecule type" value="Genomic_DNA"/>
</dbReference>
<name>W9VN69_9EURO</name>
<comment type="caution">
    <text evidence="2">The sequence shown here is derived from an EMBL/GenBank/DDBJ whole genome shotgun (WGS) entry which is preliminary data.</text>
</comment>
<proteinExistence type="predicted"/>
<sequence length="171" mass="18685">MPEMSMARARETSAVDVPDQAERRELDLCKREEEDRQRNGRPEDEARAFARSWVLQPLVHVAVREEGHGHERRCYAGAVVPPETLVELADGFDLVCLAQVFDVGIGAVVPDDEFGERGGGEDVRQHERQVAGAPDGAGQPVPTDGVHTMVVDLEVHSLEGEGLDEPQDALA</sequence>
<dbReference type="AlphaFoldDB" id="W9VN69"/>
<accession>W9VN69</accession>
<dbReference type="VEuPathDB" id="FungiDB:A1O7_07317"/>
<dbReference type="GeneID" id="19181892"/>
<dbReference type="RefSeq" id="XP_007759507.1">
    <property type="nucleotide sequence ID" value="XM_007761317.1"/>
</dbReference>
<dbReference type="Proteomes" id="UP000019473">
    <property type="component" value="Unassembled WGS sequence"/>
</dbReference>
<protein>
    <submittedName>
        <fullName evidence="2">Uncharacterized protein</fullName>
    </submittedName>
</protein>
<evidence type="ECO:0000256" key="1">
    <source>
        <dbReference type="SAM" id="MobiDB-lite"/>
    </source>
</evidence>
<gene>
    <name evidence="2" type="ORF">A1O7_07317</name>
</gene>
<evidence type="ECO:0000313" key="3">
    <source>
        <dbReference type="Proteomes" id="UP000019473"/>
    </source>
</evidence>
<dbReference type="HOGENOM" id="CLU_1562740_0_0_1"/>
<organism evidence="2 3">
    <name type="scientific">Cladophialophora yegresii CBS 114405</name>
    <dbReference type="NCBI Taxonomy" id="1182544"/>
    <lineage>
        <taxon>Eukaryota</taxon>
        <taxon>Fungi</taxon>
        <taxon>Dikarya</taxon>
        <taxon>Ascomycota</taxon>
        <taxon>Pezizomycotina</taxon>
        <taxon>Eurotiomycetes</taxon>
        <taxon>Chaetothyriomycetidae</taxon>
        <taxon>Chaetothyriales</taxon>
        <taxon>Herpotrichiellaceae</taxon>
        <taxon>Cladophialophora</taxon>
    </lineage>
</organism>
<feature type="compositionally biased region" description="Basic and acidic residues" evidence="1">
    <location>
        <begin position="20"/>
        <end position="44"/>
    </location>
</feature>
<feature type="compositionally biased region" description="Basic and acidic residues" evidence="1">
    <location>
        <begin position="115"/>
        <end position="129"/>
    </location>
</feature>
<keyword evidence="3" id="KW-1185">Reference proteome</keyword>
<feature type="region of interest" description="Disordered" evidence="1">
    <location>
        <begin position="1"/>
        <end position="44"/>
    </location>
</feature>
<feature type="region of interest" description="Disordered" evidence="1">
    <location>
        <begin position="112"/>
        <end position="145"/>
    </location>
</feature>